<evidence type="ECO:0000259" key="1">
    <source>
        <dbReference type="Pfam" id="PF10592"/>
    </source>
</evidence>
<gene>
    <name evidence="2" type="ORF">SMB34_17190</name>
</gene>
<name>A0ABR4TP34_9PROT</name>
<dbReference type="EMBL" id="AUNC01000015">
    <property type="protein sequence ID" value="KEO57166.1"/>
    <property type="molecule type" value="Genomic_DNA"/>
</dbReference>
<dbReference type="Proteomes" id="UP000027463">
    <property type="component" value="Unassembled WGS sequence"/>
</dbReference>
<comment type="caution">
    <text evidence="2">The sequence shown here is derived from an EMBL/GenBank/DDBJ whole genome shotgun (WGS) entry which is preliminary data.</text>
</comment>
<evidence type="ECO:0000313" key="2">
    <source>
        <dbReference type="EMBL" id="KEO57166.1"/>
    </source>
</evidence>
<evidence type="ECO:0000313" key="3">
    <source>
        <dbReference type="Proteomes" id="UP000027463"/>
    </source>
</evidence>
<accession>A0ABR4TP34</accession>
<reference evidence="2 3" key="1">
    <citation type="submission" date="2013-07" db="EMBL/GenBank/DDBJ databases">
        <title>Thalassospira permensis NBRC 106175 Genome Sequencing.</title>
        <authorList>
            <person name="Lai Q."/>
            <person name="Shao Z."/>
        </authorList>
    </citation>
    <scope>NUCLEOTIDE SEQUENCE [LARGE SCALE GENOMIC DNA]</scope>
    <source>
        <strain evidence="2 3">NBRC 106175</strain>
    </source>
</reference>
<keyword evidence="3" id="KW-1185">Reference proteome</keyword>
<sequence>MEPHVNPVIKAQVSEYAKSGSIKSLKESEKFEVYSIFSILTGYRGESVEALDVHLKGDEFGVDGIALLIQGEVVKNREEVLEKIEHIKNPSIEFVFFQSKTSDKYDYGDASKFFDAIVDFFEGDLAAESTQVSELTEAKDAIYELAVSKRNPSISAFYIATGNYDEPKKIERLKQNFCQRISGMNIFHNNIEVSIVGAKELQKWYRAATTAVEAEIEFPKAVVMPEHKDVEEAYIGYISADQLVKLFTMPDEDGYPVGINKSVFFDNIRDYDPNSKINKEIKDSVLSDGGRDFVFRNNGITVVAKSIDRTGDKFRIEDYQIVNGCQTSNIIYEIVNGDQYKNLRSGHIVPDINIPFRLIGSKEDEFISSIIVGTNRQNPVKEEQFWALRPFMKNFEEYARSVDAEEIIYFERRENQYRGQQVERVRIIQPAVMMKALAACILFQPHRAARDYRGIISEYNGRLFQDEHDVRIYHAACYLHYRLEFLWRNQKVDSRSKTFRFYIICAVGLIVTGEKNVFSMRKNKIESVAKNIINIGKDEDGLRSIVEITTKIIEGKIGDMRDFSQEKVRDLIRSESFSLEFKDSVRSKIFKLFHKYRVE</sequence>
<proteinExistence type="predicted"/>
<protein>
    <recommendedName>
        <fullName evidence="1">Abortive phage infection protein C-terminal domain-containing protein</fullName>
    </recommendedName>
</protein>
<feature type="domain" description="Abortive phage infection protein C-terminal" evidence="1">
    <location>
        <begin position="264"/>
        <end position="526"/>
    </location>
</feature>
<organism evidence="2 3">
    <name type="scientific">Thalassospira permensis NBRC 106175</name>
    <dbReference type="NCBI Taxonomy" id="1353532"/>
    <lineage>
        <taxon>Bacteria</taxon>
        <taxon>Pseudomonadati</taxon>
        <taxon>Pseudomonadota</taxon>
        <taxon>Alphaproteobacteria</taxon>
        <taxon>Rhodospirillales</taxon>
        <taxon>Thalassospiraceae</taxon>
        <taxon>Thalassospira</taxon>
    </lineage>
</organism>
<dbReference type="Pfam" id="PF10592">
    <property type="entry name" value="AIPR"/>
    <property type="match status" value="1"/>
</dbReference>
<dbReference type="InterPro" id="IPR018891">
    <property type="entry name" value="AIPR_C"/>
</dbReference>